<dbReference type="EMBL" id="JACQXR010000138">
    <property type="protein sequence ID" value="MBI4727577.1"/>
    <property type="molecule type" value="Genomic_DNA"/>
</dbReference>
<comment type="caution">
    <text evidence="1">The sequence shown here is derived from an EMBL/GenBank/DDBJ whole genome shotgun (WGS) entry which is preliminary data.</text>
</comment>
<accession>A0A933MIX3</accession>
<dbReference type="Proteomes" id="UP000736328">
    <property type="component" value="Unassembled WGS sequence"/>
</dbReference>
<gene>
    <name evidence="1" type="ORF">HY768_10250</name>
</gene>
<protein>
    <submittedName>
        <fullName evidence="1">Uncharacterized protein</fullName>
    </submittedName>
</protein>
<dbReference type="PANTHER" id="PTHR11933:SF5">
    <property type="entry name" value="MITOCHONDRIAL TRNA-SPECIFIC 2-THIOURIDYLASE 1"/>
    <property type="match status" value="1"/>
</dbReference>
<dbReference type="Pfam" id="PF03054">
    <property type="entry name" value="tRNA_Me_trans"/>
    <property type="match status" value="1"/>
</dbReference>
<dbReference type="Gene3D" id="3.40.50.620">
    <property type="entry name" value="HUPs"/>
    <property type="match status" value="1"/>
</dbReference>
<dbReference type="SUPFAM" id="SSF52402">
    <property type="entry name" value="Adenine nucleotide alpha hydrolases-like"/>
    <property type="match status" value="1"/>
</dbReference>
<organism evidence="1 2">
    <name type="scientific">candidate division TA06 bacterium</name>
    <dbReference type="NCBI Taxonomy" id="2250710"/>
    <lineage>
        <taxon>Bacteria</taxon>
        <taxon>Bacteria division TA06</taxon>
    </lineage>
</organism>
<sequence>MVDKIKVAVGMSGGVDSSVAAYLLMEQGFDVNGVCMSLWDSGETSAARNVCYGPNEKEGIAEAQRVCKLLGIPCHIFKLAEEYGAVVPDYFKAEYLSSRTPNPCVRCNQSIKLDLLPALARCAGIEFDKFATGHYARVKQDPKTGRFLLKKGHDPPKGSVLFISYTVCPSSNCPA</sequence>
<dbReference type="InterPro" id="IPR014729">
    <property type="entry name" value="Rossmann-like_a/b/a_fold"/>
</dbReference>
<proteinExistence type="predicted"/>
<dbReference type="PANTHER" id="PTHR11933">
    <property type="entry name" value="TRNA 5-METHYLAMINOMETHYL-2-THIOURIDYLATE -METHYLTRANSFERASE"/>
    <property type="match status" value="1"/>
</dbReference>
<evidence type="ECO:0000313" key="2">
    <source>
        <dbReference type="Proteomes" id="UP000736328"/>
    </source>
</evidence>
<name>A0A933MIX3_UNCT6</name>
<dbReference type="AlphaFoldDB" id="A0A933MIX3"/>
<dbReference type="GO" id="GO:0002143">
    <property type="term" value="P:tRNA wobble position uridine thiolation"/>
    <property type="evidence" value="ECO:0007669"/>
    <property type="project" value="TreeGrafter"/>
</dbReference>
<reference evidence="1" key="1">
    <citation type="submission" date="2020-07" db="EMBL/GenBank/DDBJ databases">
        <title>Huge and variable diversity of episymbiotic CPR bacteria and DPANN archaea in groundwater ecosystems.</title>
        <authorList>
            <person name="He C.Y."/>
            <person name="Keren R."/>
            <person name="Whittaker M."/>
            <person name="Farag I.F."/>
            <person name="Doudna J."/>
            <person name="Cate J.H.D."/>
            <person name="Banfield J.F."/>
        </authorList>
    </citation>
    <scope>NUCLEOTIDE SEQUENCE</scope>
    <source>
        <strain evidence="1">NC_groundwater_1520_Pr4_B-0.1um_53_5</strain>
    </source>
</reference>
<evidence type="ECO:0000313" key="1">
    <source>
        <dbReference type="EMBL" id="MBI4727577.1"/>
    </source>
</evidence>